<gene>
    <name evidence="6" type="ORF">GCM10009836_19350</name>
</gene>
<evidence type="ECO:0000256" key="4">
    <source>
        <dbReference type="ARBA" id="ARBA00023033"/>
    </source>
</evidence>
<keyword evidence="1" id="KW-0285">Flavoprotein</keyword>
<keyword evidence="3" id="KW-0560">Oxidoreductase</keyword>
<dbReference type="EMBL" id="BAAAQK010000005">
    <property type="protein sequence ID" value="GAA1840180.1"/>
    <property type="molecule type" value="Genomic_DNA"/>
</dbReference>
<dbReference type="SUPFAM" id="SSF51679">
    <property type="entry name" value="Bacterial luciferase-like"/>
    <property type="match status" value="1"/>
</dbReference>
<proteinExistence type="predicted"/>
<keyword evidence="7" id="KW-1185">Reference proteome</keyword>
<dbReference type="Proteomes" id="UP001500449">
    <property type="component" value="Unassembled WGS sequence"/>
</dbReference>
<evidence type="ECO:0000256" key="3">
    <source>
        <dbReference type="ARBA" id="ARBA00023002"/>
    </source>
</evidence>
<organism evidence="6 7">
    <name type="scientific">Pseudonocardia ailaonensis</name>
    <dbReference type="NCBI Taxonomy" id="367279"/>
    <lineage>
        <taxon>Bacteria</taxon>
        <taxon>Bacillati</taxon>
        <taxon>Actinomycetota</taxon>
        <taxon>Actinomycetes</taxon>
        <taxon>Pseudonocardiales</taxon>
        <taxon>Pseudonocardiaceae</taxon>
        <taxon>Pseudonocardia</taxon>
    </lineage>
</organism>
<name>A0ABN2MVJ0_9PSEU</name>
<dbReference type="PANTHER" id="PTHR42847:SF4">
    <property type="entry name" value="ALKANESULFONATE MONOOXYGENASE-RELATED"/>
    <property type="match status" value="1"/>
</dbReference>
<dbReference type="InterPro" id="IPR011251">
    <property type="entry name" value="Luciferase-like_dom"/>
</dbReference>
<evidence type="ECO:0000256" key="2">
    <source>
        <dbReference type="ARBA" id="ARBA00022643"/>
    </source>
</evidence>
<sequence length="298" mass="31290">MSELTVSAWLGASWSTDDIVAVAGEAERLGYGGLWVADHFLANTGTAEVGSGPATRDCFSVLAGLATAVPRVRLGSLVASITYRHPAVLANIAATIDDLSGGRLVLGVGAGWQLNEHAAYGIALGPVRERIDRLEEGLQVLDGLLRSPSTTVAGEHYSVTGAPGVPTRGRIPVLLGASGEQRMLGVVARYADEWNCWSTPEVFAHKSAVLDQHCEKIGRDPREIRRSTQAILDLGGTAPAVAGPGAVLGGSVAEVVDIVGRWREAGLDELIVTAIRGSADEGRELFGRFRAEVVPQLD</sequence>
<reference evidence="6 7" key="1">
    <citation type="journal article" date="2019" name="Int. J. Syst. Evol. Microbiol.">
        <title>The Global Catalogue of Microorganisms (GCM) 10K type strain sequencing project: providing services to taxonomists for standard genome sequencing and annotation.</title>
        <authorList>
            <consortium name="The Broad Institute Genomics Platform"/>
            <consortium name="The Broad Institute Genome Sequencing Center for Infectious Disease"/>
            <person name="Wu L."/>
            <person name="Ma J."/>
        </authorList>
    </citation>
    <scope>NUCLEOTIDE SEQUENCE [LARGE SCALE GENOMIC DNA]</scope>
    <source>
        <strain evidence="6 7">JCM 16009</strain>
    </source>
</reference>
<keyword evidence="2" id="KW-0288">FMN</keyword>
<feature type="domain" description="Luciferase-like" evidence="5">
    <location>
        <begin position="7"/>
        <end position="231"/>
    </location>
</feature>
<keyword evidence="4" id="KW-0503">Monooxygenase</keyword>
<dbReference type="RefSeq" id="WP_344414687.1">
    <property type="nucleotide sequence ID" value="NZ_BAAAQK010000005.1"/>
</dbReference>
<dbReference type="Pfam" id="PF00296">
    <property type="entry name" value="Bac_luciferase"/>
    <property type="match status" value="1"/>
</dbReference>
<evidence type="ECO:0000313" key="6">
    <source>
        <dbReference type="EMBL" id="GAA1840180.1"/>
    </source>
</evidence>
<dbReference type="InterPro" id="IPR050172">
    <property type="entry name" value="SsuD_RutA_monooxygenase"/>
</dbReference>
<dbReference type="InterPro" id="IPR036661">
    <property type="entry name" value="Luciferase-like_sf"/>
</dbReference>
<protein>
    <submittedName>
        <fullName evidence="6">LLM class flavin-dependent oxidoreductase</fullName>
    </submittedName>
</protein>
<dbReference type="Gene3D" id="3.20.20.30">
    <property type="entry name" value="Luciferase-like domain"/>
    <property type="match status" value="1"/>
</dbReference>
<dbReference type="PANTHER" id="PTHR42847">
    <property type="entry name" value="ALKANESULFONATE MONOOXYGENASE"/>
    <property type="match status" value="1"/>
</dbReference>
<evidence type="ECO:0000259" key="5">
    <source>
        <dbReference type="Pfam" id="PF00296"/>
    </source>
</evidence>
<comment type="caution">
    <text evidence="6">The sequence shown here is derived from an EMBL/GenBank/DDBJ whole genome shotgun (WGS) entry which is preliminary data.</text>
</comment>
<evidence type="ECO:0000313" key="7">
    <source>
        <dbReference type="Proteomes" id="UP001500449"/>
    </source>
</evidence>
<accession>A0ABN2MVJ0</accession>
<evidence type="ECO:0000256" key="1">
    <source>
        <dbReference type="ARBA" id="ARBA00022630"/>
    </source>
</evidence>